<feature type="signal peptide" evidence="1">
    <location>
        <begin position="1"/>
        <end position="16"/>
    </location>
</feature>
<dbReference type="Proteomes" id="UP000025241">
    <property type="component" value="Chromosome I"/>
</dbReference>
<accession>A0A024HE08</accession>
<evidence type="ECO:0000313" key="3">
    <source>
        <dbReference type="Proteomes" id="UP000025241"/>
    </source>
</evidence>
<dbReference type="RefSeq" id="WP_043250351.1">
    <property type="nucleotide sequence ID" value="NZ_HG322950.1"/>
</dbReference>
<dbReference type="KEGG" id="pkc:PKB_1492"/>
<organism evidence="2 3">
    <name type="scientific">Pseudomonas knackmussii (strain DSM 6978 / CCUG 54928 / LMG 23759 / B13)</name>
    <dbReference type="NCBI Taxonomy" id="1301098"/>
    <lineage>
        <taxon>Bacteria</taxon>
        <taxon>Pseudomonadati</taxon>
        <taxon>Pseudomonadota</taxon>
        <taxon>Gammaproteobacteria</taxon>
        <taxon>Pseudomonadales</taxon>
        <taxon>Pseudomonadaceae</taxon>
        <taxon>Pseudomonas</taxon>
    </lineage>
</organism>
<keyword evidence="3" id="KW-1185">Reference proteome</keyword>
<dbReference type="eggNOG" id="COG3650">
    <property type="taxonomic scope" value="Bacteria"/>
</dbReference>
<feature type="chain" id="PRO_5001533153" description="Lipoprotein" evidence="1">
    <location>
        <begin position="17"/>
        <end position="222"/>
    </location>
</feature>
<protein>
    <recommendedName>
        <fullName evidence="4">Lipoprotein</fullName>
    </recommendedName>
</protein>
<evidence type="ECO:0008006" key="4">
    <source>
        <dbReference type="Google" id="ProtNLM"/>
    </source>
</evidence>
<name>A0A024HE08_PSEKB</name>
<dbReference type="OrthoDB" id="8776561at2"/>
<dbReference type="HOGENOM" id="CLU_1239282_0_0_6"/>
<gene>
    <name evidence="2" type="ORF">PKB_1492</name>
</gene>
<evidence type="ECO:0000313" key="2">
    <source>
        <dbReference type="EMBL" id="CDF82854.1"/>
    </source>
</evidence>
<dbReference type="PATRIC" id="fig|1301098.3.peg.1484"/>
<reference evidence="2 3" key="1">
    <citation type="submission" date="2013-03" db="EMBL/GenBank/DDBJ databases">
        <authorList>
            <person name="Linke B."/>
        </authorList>
    </citation>
    <scope>NUCLEOTIDE SEQUENCE [LARGE SCALE GENOMIC DNA]</scope>
    <source>
        <strain evidence="2 3">B13</strain>
    </source>
</reference>
<dbReference type="AlphaFoldDB" id="A0A024HE08"/>
<proteinExistence type="predicted"/>
<evidence type="ECO:0000256" key="1">
    <source>
        <dbReference type="SAM" id="SignalP"/>
    </source>
</evidence>
<dbReference type="EMBL" id="HG322950">
    <property type="protein sequence ID" value="CDF82854.1"/>
    <property type="molecule type" value="Genomic_DNA"/>
</dbReference>
<keyword evidence="1" id="KW-0732">Signal</keyword>
<sequence length="222" mass="24090">MRPARFALYSLLPLFAACQVWKPAPVDTHAQTRVQGELTRQGNDLMFRPCQEQRHFLLVDGPNGSVARESRDLFADGAAKLFVDVRGGYSGGQSSNTDGKLEVDTLYRIQGEGRGCEDPNFKHTIVQAIGNEPAWNVMINAQGLLLQRPGKPALVVPYVVESVPGGSSSYSSEANGEKLELWVAPSRCVNSMTGAVTQMSAELRLDNQVMRGCAYPGGAYAE</sequence>
<reference evidence="2 3" key="2">
    <citation type="submission" date="2014-05" db="EMBL/GenBank/DDBJ databases">
        <title>Genome sequence of the 3-chlorobenzoate degrading bacterium Pseudomonas knackmussii B13 shows multiple evidence for horizontal gene transfer.</title>
        <authorList>
            <person name="Miyazaki R."/>
            <person name="Bertelli C."/>
            <person name="Falquet L."/>
            <person name="Robinson-Rechavi M."/>
            <person name="Gharib W."/>
            <person name="Roy S."/>
            <person name="Van der Meer J.R."/>
        </authorList>
    </citation>
    <scope>NUCLEOTIDE SEQUENCE [LARGE SCALE GENOMIC DNA]</scope>
    <source>
        <strain evidence="2 3">B13</strain>
    </source>
</reference>
<dbReference type="PROSITE" id="PS51257">
    <property type="entry name" value="PROKAR_LIPOPROTEIN"/>
    <property type="match status" value="1"/>
</dbReference>